<name>A0ACA9PLX8_9GLOM</name>
<protein>
    <submittedName>
        <fullName evidence="1">2929_t:CDS:1</fullName>
    </submittedName>
</protein>
<comment type="caution">
    <text evidence="1">The sequence shown here is derived from an EMBL/GenBank/DDBJ whole genome shotgun (WGS) entry which is preliminary data.</text>
</comment>
<organism evidence="1 2">
    <name type="scientific">Dentiscutata heterogama</name>
    <dbReference type="NCBI Taxonomy" id="1316150"/>
    <lineage>
        <taxon>Eukaryota</taxon>
        <taxon>Fungi</taxon>
        <taxon>Fungi incertae sedis</taxon>
        <taxon>Mucoromycota</taxon>
        <taxon>Glomeromycotina</taxon>
        <taxon>Glomeromycetes</taxon>
        <taxon>Diversisporales</taxon>
        <taxon>Gigasporaceae</taxon>
        <taxon>Dentiscutata</taxon>
    </lineage>
</organism>
<gene>
    <name evidence="1" type="ORF">DHETER_LOCUS12513</name>
</gene>
<proteinExistence type="predicted"/>
<dbReference type="Proteomes" id="UP000789702">
    <property type="component" value="Unassembled WGS sequence"/>
</dbReference>
<feature type="non-terminal residue" evidence="1">
    <location>
        <position position="1"/>
    </location>
</feature>
<keyword evidence="2" id="KW-1185">Reference proteome</keyword>
<sequence length="76" mass="8763">FRPANSTGPHGLYPTILIVAPDARRLGTLLAKAMKLMLISFHGIPHKVESFRWYKFRRLLGYEINVYLVSNYCLQV</sequence>
<reference evidence="1" key="1">
    <citation type="submission" date="2021-06" db="EMBL/GenBank/DDBJ databases">
        <authorList>
            <person name="Kallberg Y."/>
            <person name="Tangrot J."/>
            <person name="Rosling A."/>
        </authorList>
    </citation>
    <scope>NUCLEOTIDE SEQUENCE</scope>
    <source>
        <strain evidence="1">IL203A</strain>
    </source>
</reference>
<dbReference type="EMBL" id="CAJVPU010030902">
    <property type="protein sequence ID" value="CAG8715423.1"/>
    <property type="molecule type" value="Genomic_DNA"/>
</dbReference>
<evidence type="ECO:0000313" key="1">
    <source>
        <dbReference type="EMBL" id="CAG8715423.1"/>
    </source>
</evidence>
<evidence type="ECO:0000313" key="2">
    <source>
        <dbReference type="Proteomes" id="UP000789702"/>
    </source>
</evidence>
<accession>A0ACA9PLX8</accession>